<dbReference type="Gene3D" id="2.70.150.10">
    <property type="entry name" value="Calcium-transporting ATPase, cytoplasmic transduction domain A"/>
    <property type="match status" value="1"/>
</dbReference>
<name>A0ABQ9TT82_SAGOE</name>
<keyword evidence="3" id="KW-0547">Nucleotide-binding</keyword>
<keyword evidence="2" id="KW-0479">Metal-binding</keyword>
<dbReference type="InterPro" id="IPR008250">
    <property type="entry name" value="ATPase_P-typ_transduc_dom_A_sf"/>
</dbReference>
<evidence type="ECO:0000256" key="1">
    <source>
        <dbReference type="ARBA" id="ARBA00004141"/>
    </source>
</evidence>
<dbReference type="PANTHER" id="PTHR45630">
    <property type="entry name" value="CATION-TRANSPORTING ATPASE-RELATED"/>
    <property type="match status" value="1"/>
</dbReference>
<feature type="non-terminal residue" evidence="9">
    <location>
        <position position="274"/>
    </location>
</feature>
<keyword evidence="7" id="KW-0812">Transmembrane</keyword>
<dbReference type="InterPro" id="IPR059000">
    <property type="entry name" value="ATPase_P-type_domA"/>
</dbReference>
<dbReference type="PANTHER" id="PTHR45630:SF7">
    <property type="entry name" value="ENDOPLASMIC RETICULUM TRANSMEMBRANE HELIX TRANSLOCASE"/>
    <property type="match status" value="1"/>
</dbReference>
<keyword evidence="7" id="KW-0472">Membrane</keyword>
<proteinExistence type="predicted"/>
<feature type="transmembrane region" description="Helical" evidence="7">
    <location>
        <begin position="191"/>
        <end position="210"/>
    </location>
</feature>
<feature type="transmembrane region" description="Helical" evidence="7">
    <location>
        <begin position="34"/>
        <end position="53"/>
    </location>
</feature>
<evidence type="ECO:0000256" key="6">
    <source>
        <dbReference type="ARBA" id="ARBA00022967"/>
    </source>
</evidence>
<evidence type="ECO:0000256" key="3">
    <source>
        <dbReference type="ARBA" id="ARBA00022741"/>
    </source>
</evidence>
<dbReference type="Proteomes" id="UP001266305">
    <property type="component" value="Unassembled WGS sequence"/>
</dbReference>
<accession>A0ABQ9TT82</accession>
<evidence type="ECO:0000313" key="9">
    <source>
        <dbReference type="EMBL" id="KAK2087831.1"/>
    </source>
</evidence>
<comment type="caution">
    <text evidence="9">The sequence shown here is derived from an EMBL/GenBank/DDBJ whole genome shotgun (WGS) entry which is preliminary data.</text>
</comment>
<keyword evidence="7" id="KW-1133">Transmembrane helix</keyword>
<reference evidence="9 10" key="1">
    <citation type="submission" date="2023-05" db="EMBL/GenBank/DDBJ databases">
        <title>B98-5 Cell Line De Novo Hybrid Assembly: An Optical Mapping Approach.</title>
        <authorList>
            <person name="Kananen K."/>
            <person name="Auerbach J.A."/>
            <person name="Kautto E."/>
            <person name="Blachly J.S."/>
        </authorList>
    </citation>
    <scope>NUCLEOTIDE SEQUENCE [LARGE SCALE GENOMIC DNA]</scope>
    <source>
        <strain evidence="9">B95-8</strain>
        <tissue evidence="9">Cell line</tissue>
    </source>
</reference>
<protein>
    <recommendedName>
        <fullName evidence="8">P-type ATPase A domain-containing protein</fullName>
    </recommendedName>
</protein>
<evidence type="ECO:0000259" key="8">
    <source>
        <dbReference type="Pfam" id="PF00122"/>
    </source>
</evidence>
<comment type="subcellular location">
    <subcellularLocation>
        <location evidence="1">Membrane</location>
        <topology evidence="1">Multi-pass membrane protein</topology>
    </subcellularLocation>
</comment>
<keyword evidence="6" id="KW-1278">Translocase</keyword>
<organism evidence="9 10">
    <name type="scientific">Saguinus oedipus</name>
    <name type="common">Cotton-top tamarin</name>
    <name type="synonym">Oedipomidas oedipus</name>
    <dbReference type="NCBI Taxonomy" id="9490"/>
    <lineage>
        <taxon>Eukaryota</taxon>
        <taxon>Metazoa</taxon>
        <taxon>Chordata</taxon>
        <taxon>Craniata</taxon>
        <taxon>Vertebrata</taxon>
        <taxon>Euteleostomi</taxon>
        <taxon>Mammalia</taxon>
        <taxon>Eutheria</taxon>
        <taxon>Euarchontoglires</taxon>
        <taxon>Primates</taxon>
        <taxon>Haplorrhini</taxon>
        <taxon>Platyrrhini</taxon>
        <taxon>Cebidae</taxon>
        <taxon>Callitrichinae</taxon>
        <taxon>Saguinus</taxon>
    </lineage>
</organism>
<sequence length="274" mass="31200">MVVPDFSELFKERATAPFFVFQVFCVGLWCLDEYWYYSVFTLSMLVAFEASLVQQQMRNMSEIRKMGNKPHMIQVYRSRKWRPVASDEVVPGDIVSIGRSPQENLVPCDVLLLRGRCIVDEAMLTGESVPQMKEVEDQRAWQRRQSSECCGPGSWVLVARKEVRGARKEGKLLRTILFGVKRVTANNLETFIFILFLLVFAIAAAAYVWIEVPCTRPKRPQAGRPFFAGTKDPSRNRYKLFLECTLILTSVVPPELPIELSLAVNTSLIALAKL</sequence>
<keyword evidence="4" id="KW-0067">ATP-binding</keyword>
<dbReference type="InterPro" id="IPR006544">
    <property type="entry name" value="P-type_TPase_V"/>
</dbReference>
<feature type="domain" description="P-type ATPase A" evidence="8">
    <location>
        <begin position="70"/>
        <end position="137"/>
    </location>
</feature>
<dbReference type="EMBL" id="JASSZA010000019">
    <property type="protein sequence ID" value="KAK2087831.1"/>
    <property type="molecule type" value="Genomic_DNA"/>
</dbReference>
<evidence type="ECO:0000256" key="5">
    <source>
        <dbReference type="ARBA" id="ARBA00022842"/>
    </source>
</evidence>
<evidence type="ECO:0000256" key="2">
    <source>
        <dbReference type="ARBA" id="ARBA00022723"/>
    </source>
</evidence>
<dbReference type="SUPFAM" id="SSF81653">
    <property type="entry name" value="Calcium ATPase, transduction domain A"/>
    <property type="match status" value="1"/>
</dbReference>
<keyword evidence="10" id="KW-1185">Reference proteome</keyword>
<dbReference type="InterPro" id="IPR023298">
    <property type="entry name" value="ATPase_P-typ_TM_dom_sf"/>
</dbReference>
<evidence type="ECO:0000256" key="4">
    <source>
        <dbReference type="ARBA" id="ARBA00022840"/>
    </source>
</evidence>
<dbReference type="SUPFAM" id="SSF81665">
    <property type="entry name" value="Calcium ATPase, transmembrane domain M"/>
    <property type="match status" value="1"/>
</dbReference>
<dbReference type="Pfam" id="PF00122">
    <property type="entry name" value="E1-E2_ATPase"/>
    <property type="match status" value="1"/>
</dbReference>
<keyword evidence="5" id="KW-0460">Magnesium</keyword>
<evidence type="ECO:0000313" key="10">
    <source>
        <dbReference type="Proteomes" id="UP001266305"/>
    </source>
</evidence>
<gene>
    <name evidence="9" type="ORF">P7K49_033738</name>
</gene>
<evidence type="ECO:0000256" key="7">
    <source>
        <dbReference type="SAM" id="Phobius"/>
    </source>
</evidence>